<dbReference type="EMBL" id="SDKM01000040">
    <property type="protein sequence ID" value="RYP82910.1"/>
    <property type="molecule type" value="Genomic_DNA"/>
</dbReference>
<proteinExistence type="predicted"/>
<protein>
    <submittedName>
        <fullName evidence="1">Uncharacterized protein</fullName>
    </submittedName>
</protein>
<dbReference type="Gene3D" id="3.40.830.10">
    <property type="entry name" value="LigB-like"/>
    <property type="match status" value="1"/>
</dbReference>
<keyword evidence="2" id="KW-1185">Reference proteome</keyword>
<dbReference type="AlphaFoldDB" id="A0A4Q4Z566"/>
<evidence type="ECO:0000313" key="1">
    <source>
        <dbReference type="EMBL" id="RYP82910.1"/>
    </source>
</evidence>
<organism evidence="1 2">
    <name type="scientific">Nocardioides guangzhouensis</name>
    <dbReference type="NCBI Taxonomy" id="2497878"/>
    <lineage>
        <taxon>Bacteria</taxon>
        <taxon>Bacillati</taxon>
        <taxon>Actinomycetota</taxon>
        <taxon>Actinomycetes</taxon>
        <taxon>Propionibacteriales</taxon>
        <taxon>Nocardioidaceae</taxon>
        <taxon>Nocardioides</taxon>
    </lineage>
</organism>
<accession>A0A4Q4Z566</accession>
<dbReference type="OrthoDB" id="4543339at2"/>
<reference evidence="1 2" key="1">
    <citation type="submission" date="2019-01" db="EMBL/GenBank/DDBJ databases">
        <title>Nocardioides guangzhouensis sp. nov., an actinobacterium isolated from soil.</title>
        <authorList>
            <person name="Fu Y."/>
            <person name="Cai Y."/>
            <person name="Lin Z."/>
            <person name="Chen P."/>
        </authorList>
    </citation>
    <scope>NUCLEOTIDE SEQUENCE [LARGE SCALE GENOMIC DNA]</scope>
    <source>
        <strain evidence="1 2">130</strain>
    </source>
</reference>
<name>A0A4Q4Z566_9ACTN</name>
<gene>
    <name evidence="1" type="ORF">EKO23_20565</name>
</gene>
<sequence>MTAAAFCPMTPLLFRHLSGGADAAGDLRAAAVAAVHDATDGAEAVTVLVPVDGREAPAAWWDPSGRVAGGRPLGSQVGEHLLELAGCTLPATYVACPGPVESRLAGVESRPADVESRLADVESRLAGASPIREAQLNEPGTALLVLGDGAACRRDGAPGYIDDRSFAYDDAVAAALGSGDTGALAGLDEALGAELLATGRLTWPVAAAVLAPVSAELRYRDDPYGLSWFVALWR</sequence>
<dbReference type="Proteomes" id="UP000295198">
    <property type="component" value="Unassembled WGS sequence"/>
</dbReference>
<comment type="caution">
    <text evidence="1">The sequence shown here is derived from an EMBL/GenBank/DDBJ whole genome shotgun (WGS) entry which is preliminary data.</text>
</comment>
<dbReference type="RefSeq" id="WP_134720219.1">
    <property type="nucleotide sequence ID" value="NZ_SDKM01000040.1"/>
</dbReference>
<evidence type="ECO:0000313" key="2">
    <source>
        <dbReference type="Proteomes" id="UP000295198"/>
    </source>
</evidence>